<dbReference type="STRING" id="1121421.SAMN02745123_00612"/>
<dbReference type="Proteomes" id="UP000183997">
    <property type="component" value="Unassembled WGS sequence"/>
</dbReference>
<dbReference type="AlphaFoldDB" id="A0A1M6PIX0"/>
<evidence type="ECO:0000313" key="1">
    <source>
        <dbReference type="EMBL" id="SHK07902.1"/>
    </source>
</evidence>
<organism evidence="1 2">
    <name type="scientific">Desulforamulus aeronauticus DSM 10349</name>
    <dbReference type="NCBI Taxonomy" id="1121421"/>
    <lineage>
        <taxon>Bacteria</taxon>
        <taxon>Bacillati</taxon>
        <taxon>Bacillota</taxon>
        <taxon>Clostridia</taxon>
        <taxon>Eubacteriales</taxon>
        <taxon>Peptococcaceae</taxon>
        <taxon>Desulforamulus</taxon>
    </lineage>
</organism>
<sequence length="53" mass="6141">MRNKPQQEMKKPLVNLTIQYSKEGNGLSDAYKLLSRKVLERRLSFCKQQSISG</sequence>
<reference evidence="2" key="1">
    <citation type="submission" date="2016-11" db="EMBL/GenBank/DDBJ databases">
        <authorList>
            <person name="Varghese N."/>
            <person name="Submissions S."/>
        </authorList>
    </citation>
    <scope>NUCLEOTIDE SEQUENCE [LARGE SCALE GENOMIC DNA]</scope>
    <source>
        <strain evidence="2">DSM 10349</strain>
    </source>
</reference>
<dbReference type="EMBL" id="FRAR01000006">
    <property type="protein sequence ID" value="SHK07902.1"/>
    <property type="molecule type" value="Genomic_DNA"/>
</dbReference>
<protein>
    <submittedName>
        <fullName evidence="1">Uncharacterized protein</fullName>
    </submittedName>
</protein>
<gene>
    <name evidence="1" type="ORF">SAMN02745123_00612</name>
</gene>
<accession>A0A1M6PIX0</accession>
<name>A0A1M6PIX0_9FIRM</name>
<evidence type="ECO:0000313" key="2">
    <source>
        <dbReference type="Proteomes" id="UP000183997"/>
    </source>
</evidence>
<proteinExistence type="predicted"/>
<keyword evidence="2" id="KW-1185">Reference proteome</keyword>